<dbReference type="AlphaFoldDB" id="A0A1H9F4L5"/>
<feature type="transmembrane region" description="Helical" evidence="1">
    <location>
        <begin position="115"/>
        <end position="135"/>
    </location>
</feature>
<dbReference type="SUPFAM" id="SSF48317">
    <property type="entry name" value="Acid phosphatase/Vanadium-dependent haloperoxidase"/>
    <property type="match status" value="1"/>
</dbReference>
<dbReference type="Pfam" id="PF01569">
    <property type="entry name" value="PAP2"/>
    <property type="match status" value="1"/>
</dbReference>
<organism evidence="3 4">
    <name type="scientific">Solimonas aquatica</name>
    <dbReference type="NCBI Taxonomy" id="489703"/>
    <lineage>
        <taxon>Bacteria</taxon>
        <taxon>Pseudomonadati</taxon>
        <taxon>Pseudomonadota</taxon>
        <taxon>Gammaproteobacteria</taxon>
        <taxon>Nevskiales</taxon>
        <taxon>Nevskiaceae</taxon>
        <taxon>Solimonas</taxon>
    </lineage>
</organism>
<gene>
    <name evidence="3" type="ORF">SAMN04488038_105250</name>
</gene>
<evidence type="ECO:0000313" key="4">
    <source>
        <dbReference type="Proteomes" id="UP000199233"/>
    </source>
</evidence>
<dbReference type="InterPro" id="IPR000326">
    <property type="entry name" value="PAP2/HPO"/>
</dbReference>
<dbReference type="Gene3D" id="1.20.144.10">
    <property type="entry name" value="Phosphatidic acid phosphatase type 2/haloperoxidase"/>
    <property type="match status" value="1"/>
</dbReference>
<keyword evidence="1" id="KW-1133">Transmembrane helix</keyword>
<dbReference type="Proteomes" id="UP000199233">
    <property type="component" value="Unassembled WGS sequence"/>
</dbReference>
<protein>
    <submittedName>
        <fullName evidence="3">PAP2 superfamily protein</fullName>
    </submittedName>
</protein>
<feature type="domain" description="Phosphatidic acid phosphatase type 2/haloperoxidase" evidence="2">
    <location>
        <begin position="84"/>
        <end position="160"/>
    </location>
</feature>
<sequence>MTLAQVLTSLGFHHLGFIMLPLTHLGNLFLLGGLSLLLGLWLLSASGFRAGLLWALLFLGCTASLAALKIYFAACPIEHWYLRSPSGHSAMSALVYGAIGCCAMREAPLWRRRLLIILLPLLVGGIAISRILLQMHSGEEVLMGLALGGAFLLLFCWLYLKLPQHSLGWKRPLLALLLLFLTLKFIIRPVSLEALFHGLSFHWQLSTQLCAQQRPESLLVPGGPEYEI</sequence>
<evidence type="ECO:0000313" key="3">
    <source>
        <dbReference type="EMBL" id="SEQ32882.1"/>
    </source>
</evidence>
<accession>A0A1H9F4L5</accession>
<keyword evidence="4" id="KW-1185">Reference proteome</keyword>
<dbReference type="STRING" id="489703.SAMN04488038_105250"/>
<feature type="transmembrane region" description="Helical" evidence="1">
    <location>
        <begin position="172"/>
        <end position="191"/>
    </location>
</feature>
<name>A0A1H9F4L5_9GAMM</name>
<evidence type="ECO:0000259" key="2">
    <source>
        <dbReference type="Pfam" id="PF01569"/>
    </source>
</evidence>
<evidence type="ECO:0000256" key="1">
    <source>
        <dbReference type="SAM" id="Phobius"/>
    </source>
</evidence>
<feature type="transmembrane region" description="Helical" evidence="1">
    <location>
        <begin position="141"/>
        <end position="160"/>
    </location>
</feature>
<feature type="transmembrane region" description="Helical" evidence="1">
    <location>
        <begin position="52"/>
        <end position="74"/>
    </location>
</feature>
<dbReference type="OrthoDB" id="8590768at2"/>
<dbReference type="InterPro" id="IPR036938">
    <property type="entry name" value="PAP2/HPO_sf"/>
</dbReference>
<feature type="transmembrane region" description="Helical" evidence="1">
    <location>
        <begin position="25"/>
        <end position="45"/>
    </location>
</feature>
<proteinExistence type="predicted"/>
<dbReference type="EMBL" id="FOFS01000005">
    <property type="protein sequence ID" value="SEQ32882.1"/>
    <property type="molecule type" value="Genomic_DNA"/>
</dbReference>
<keyword evidence="1" id="KW-0472">Membrane</keyword>
<dbReference type="RefSeq" id="WP_093284435.1">
    <property type="nucleotide sequence ID" value="NZ_FOFS01000005.1"/>
</dbReference>
<reference evidence="3 4" key="1">
    <citation type="submission" date="2016-10" db="EMBL/GenBank/DDBJ databases">
        <authorList>
            <person name="de Groot N.N."/>
        </authorList>
    </citation>
    <scope>NUCLEOTIDE SEQUENCE [LARGE SCALE GENOMIC DNA]</scope>
    <source>
        <strain evidence="3 4">DSM 25927</strain>
    </source>
</reference>
<keyword evidence="1" id="KW-0812">Transmembrane</keyword>